<dbReference type="Pfam" id="PF07679">
    <property type="entry name" value="I-set"/>
    <property type="match status" value="1"/>
</dbReference>
<dbReference type="SUPFAM" id="SSF48726">
    <property type="entry name" value="Immunoglobulin"/>
    <property type="match status" value="2"/>
</dbReference>
<keyword evidence="6 12" id="KW-0472">Membrane</keyword>
<keyword evidence="10" id="KW-0393">Immunoglobulin domain</keyword>
<protein>
    <recommendedName>
        <fullName evidence="13">Ig-like domain-containing protein</fullName>
    </recommendedName>
</protein>
<feature type="domain" description="Ig-like" evidence="13">
    <location>
        <begin position="1"/>
        <end position="63"/>
    </location>
</feature>
<keyword evidence="8" id="KW-0675">Receptor</keyword>
<dbReference type="PROSITE" id="PS50835">
    <property type="entry name" value="IG_LIKE"/>
    <property type="match status" value="2"/>
</dbReference>
<evidence type="ECO:0000256" key="11">
    <source>
        <dbReference type="SAM" id="MobiDB-lite"/>
    </source>
</evidence>
<keyword evidence="7" id="KW-1015">Disulfide bond</keyword>
<dbReference type="Proteomes" id="UP001054945">
    <property type="component" value="Unassembled WGS sequence"/>
</dbReference>
<feature type="compositionally biased region" description="Basic residues" evidence="11">
    <location>
        <begin position="205"/>
        <end position="229"/>
    </location>
</feature>
<evidence type="ECO:0000313" key="15">
    <source>
        <dbReference type="Proteomes" id="UP001054945"/>
    </source>
</evidence>
<comment type="subcellular location">
    <subcellularLocation>
        <location evidence="1">Cell membrane</location>
        <topology evidence="1">Single-pass type I membrane protein</topology>
    </subcellularLocation>
</comment>
<proteinExistence type="predicted"/>
<evidence type="ECO:0000256" key="9">
    <source>
        <dbReference type="ARBA" id="ARBA00023180"/>
    </source>
</evidence>
<evidence type="ECO:0000256" key="6">
    <source>
        <dbReference type="ARBA" id="ARBA00023136"/>
    </source>
</evidence>
<organism evidence="14 15">
    <name type="scientific">Caerostris extrusa</name>
    <name type="common">Bark spider</name>
    <name type="synonym">Caerostris bankana</name>
    <dbReference type="NCBI Taxonomy" id="172846"/>
    <lineage>
        <taxon>Eukaryota</taxon>
        <taxon>Metazoa</taxon>
        <taxon>Ecdysozoa</taxon>
        <taxon>Arthropoda</taxon>
        <taxon>Chelicerata</taxon>
        <taxon>Arachnida</taxon>
        <taxon>Araneae</taxon>
        <taxon>Araneomorphae</taxon>
        <taxon>Entelegynae</taxon>
        <taxon>Araneoidea</taxon>
        <taxon>Araneidae</taxon>
        <taxon>Caerostris</taxon>
    </lineage>
</organism>
<evidence type="ECO:0000256" key="2">
    <source>
        <dbReference type="ARBA" id="ARBA00022475"/>
    </source>
</evidence>
<dbReference type="PANTHER" id="PTHR25466">
    <property type="entry name" value="T-LYMPHOCYTE ACTIVATION ANTIGEN"/>
    <property type="match status" value="1"/>
</dbReference>
<dbReference type="AlphaFoldDB" id="A0AAV4XCE5"/>
<keyword evidence="9" id="KW-0325">Glycoprotein</keyword>
<dbReference type="PANTHER" id="PTHR25466:SF9">
    <property type="entry name" value="FIBRONECTIN TYPE-III DOMAIN-CONTAINING PROTEIN"/>
    <property type="match status" value="1"/>
</dbReference>
<dbReference type="InterPro" id="IPR036179">
    <property type="entry name" value="Ig-like_dom_sf"/>
</dbReference>
<feature type="region of interest" description="Disordered" evidence="11">
    <location>
        <begin position="204"/>
        <end position="229"/>
    </location>
</feature>
<gene>
    <name evidence="14" type="primary">AVEN_227787_1</name>
    <name evidence="14" type="ORF">CEXT_605021</name>
</gene>
<evidence type="ECO:0000256" key="10">
    <source>
        <dbReference type="ARBA" id="ARBA00023319"/>
    </source>
</evidence>
<dbReference type="GO" id="GO:0006955">
    <property type="term" value="P:immune response"/>
    <property type="evidence" value="ECO:0007669"/>
    <property type="project" value="TreeGrafter"/>
</dbReference>
<keyword evidence="4" id="KW-0732">Signal</keyword>
<feature type="transmembrane region" description="Helical" evidence="12">
    <location>
        <begin position="174"/>
        <end position="196"/>
    </location>
</feature>
<accession>A0AAV4XCE5</accession>
<evidence type="ECO:0000259" key="13">
    <source>
        <dbReference type="PROSITE" id="PS50835"/>
    </source>
</evidence>
<sequence length="229" mass="25854">MQKAIDQQSPNAKATWVLNGKTIQPDGTKRILKKNQDLQISKAASKDNGVYTCIITLKKISITVSLSSVAVQNSKSDLEVELGGSFILFCNGVIVGRTFPTKLTQKWYHNTTLYKEYKKSKPQDINELTIKSSKYTDSGIYKCKIDEREGKARGWVTNVITVKVIPPIPLYIKLLPLAAILLVLLILIITILCLCLRRKESHNSKSGKSRRKRSRRVIKKKKKKAKIEL</sequence>
<dbReference type="InterPro" id="IPR003599">
    <property type="entry name" value="Ig_sub"/>
</dbReference>
<evidence type="ECO:0000256" key="7">
    <source>
        <dbReference type="ARBA" id="ARBA00023157"/>
    </source>
</evidence>
<evidence type="ECO:0000256" key="5">
    <source>
        <dbReference type="ARBA" id="ARBA00022989"/>
    </source>
</evidence>
<dbReference type="EMBL" id="BPLR01000029">
    <property type="protein sequence ID" value="GIY91619.1"/>
    <property type="molecule type" value="Genomic_DNA"/>
</dbReference>
<dbReference type="Gene3D" id="2.60.40.10">
    <property type="entry name" value="Immunoglobulins"/>
    <property type="match status" value="2"/>
</dbReference>
<evidence type="ECO:0000256" key="8">
    <source>
        <dbReference type="ARBA" id="ARBA00023170"/>
    </source>
</evidence>
<reference evidence="14 15" key="1">
    <citation type="submission" date="2021-06" db="EMBL/GenBank/DDBJ databases">
        <title>Caerostris extrusa draft genome.</title>
        <authorList>
            <person name="Kono N."/>
            <person name="Arakawa K."/>
        </authorList>
    </citation>
    <scope>NUCLEOTIDE SEQUENCE [LARGE SCALE GENOMIC DNA]</scope>
</reference>
<dbReference type="GO" id="GO:0007166">
    <property type="term" value="P:cell surface receptor signaling pathway"/>
    <property type="evidence" value="ECO:0007669"/>
    <property type="project" value="TreeGrafter"/>
</dbReference>
<dbReference type="InterPro" id="IPR007110">
    <property type="entry name" value="Ig-like_dom"/>
</dbReference>
<keyword evidence="3 12" id="KW-0812">Transmembrane</keyword>
<comment type="caution">
    <text evidence="14">The sequence shown here is derived from an EMBL/GenBank/DDBJ whole genome shotgun (WGS) entry which is preliminary data.</text>
</comment>
<dbReference type="SMART" id="SM00409">
    <property type="entry name" value="IG"/>
    <property type="match status" value="2"/>
</dbReference>
<evidence type="ECO:0000313" key="14">
    <source>
        <dbReference type="EMBL" id="GIY91619.1"/>
    </source>
</evidence>
<name>A0AAV4XCE5_CAEEX</name>
<evidence type="ECO:0000256" key="12">
    <source>
        <dbReference type="SAM" id="Phobius"/>
    </source>
</evidence>
<keyword evidence="15" id="KW-1185">Reference proteome</keyword>
<dbReference type="GO" id="GO:0009897">
    <property type="term" value="C:external side of plasma membrane"/>
    <property type="evidence" value="ECO:0007669"/>
    <property type="project" value="TreeGrafter"/>
</dbReference>
<dbReference type="InterPro" id="IPR013098">
    <property type="entry name" value="Ig_I-set"/>
</dbReference>
<keyword evidence="2" id="KW-1003">Cell membrane</keyword>
<feature type="domain" description="Ig-like" evidence="13">
    <location>
        <begin position="67"/>
        <end position="161"/>
    </location>
</feature>
<dbReference type="GO" id="GO:0071222">
    <property type="term" value="P:cellular response to lipopolysaccharide"/>
    <property type="evidence" value="ECO:0007669"/>
    <property type="project" value="TreeGrafter"/>
</dbReference>
<dbReference type="InterPro" id="IPR051713">
    <property type="entry name" value="T-cell_Activation_Regulation"/>
</dbReference>
<evidence type="ECO:0000256" key="4">
    <source>
        <dbReference type="ARBA" id="ARBA00022729"/>
    </source>
</evidence>
<evidence type="ECO:0000256" key="1">
    <source>
        <dbReference type="ARBA" id="ARBA00004251"/>
    </source>
</evidence>
<evidence type="ECO:0000256" key="3">
    <source>
        <dbReference type="ARBA" id="ARBA00022692"/>
    </source>
</evidence>
<dbReference type="InterPro" id="IPR013783">
    <property type="entry name" value="Ig-like_fold"/>
</dbReference>
<keyword evidence="5 12" id="KW-1133">Transmembrane helix</keyword>